<dbReference type="SUPFAM" id="SSF48173">
    <property type="entry name" value="Cryptochrome/photolyase FAD-binding domain"/>
    <property type="match status" value="1"/>
</dbReference>
<protein>
    <recommendedName>
        <fullName evidence="4">Cryptochrome/DNA photolyase FAD-binding domain-containing protein</fullName>
    </recommendedName>
</protein>
<evidence type="ECO:0000256" key="3">
    <source>
        <dbReference type="PIRSR" id="PIRSR602081-1"/>
    </source>
</evidence>
<dbReference type="Gene3D" id="1.25.40.80">
    <property type="match status" value="1"/>
</dbReference>
<feature type="domain" description="Cryptochrome/DNA photolyase FAD-binding" evidence="4">
    <location>
        <begin position="75"/>
        <end position="203"/>
    </location>
</feature>
<dbReference type="KEGG" id="ncb:C0V82_22155"/>
<feature type="binding site" evidence="3">
    <location>
        <position position="26"/>
    </location>
    <ligand>
        <name>FAD</name>
        <dbReference type="ChEBI" id="CHEBI:57692"/>
    </ligand>
</feature>
<geneLocation type="plasmid" evidence="5 6">
    <name>unnamed1</name>
</geneLocation>
<dbReference type="InterPro" id="IPR002081">
    <property type="entry name" value="Cryptochrome/DNA_photolyase_1"/>
</dbReference>
<name>A0A2K9NKP0_9PROT</name>
<dbReference type="InterPro" id="IPR036134">
    <property type="entry name" value="Crypto/Photolyase_FAD-like_sf"/>
</dbReference>
<dbReference type="OrthoDB" id="9772484at2"/>
<evidence type="ECO:0000259" key="4">
    <source>
        <dbReference type="Pfam" id="PF03441"/>
    </source>
</evidence>
<keyword evidence="5" id="KW-0614">Plasmid</keyword>
<dbReference type="PANTHER" id="PTHR11455:SF9">
    <property type="entry name" value="CRYPTOCHROME CIRCADIAN CLOCK 5 ISOFORM X1"/>
    <property type="match status" value="1"/>
</dbReference>
<dbReference type="Gene3D" id="1.10.579.10">
    <property type="entry name" value="DNA Cyclobutane Dipyrimidine Photolyase, subunit A, domain 3"/>
    <property type="match status" value="1"/>
</dbReference>
<keyword evidence="6" id="KW-1185">Reference proteome</keyword>
<gene>
    <name evidence="5" type="ORF">C0V82_22155</name>
</gene>
<sequence length="393" mass="42899">MINFPPTRAAGLDRLSRFTPRMGRTYAAGRNSDPGPGKRHAVSELSPYVRHRLVTEQELLQAAIAAHGVEAAEKFVAEVFWRTYWKGWLEMRSGIYDRYALGLNAAMNAMAHDRSLARRVERACEGRSGIEGFDDWAVELVETGYLHNHARMWFASIWIFTLRLPWELGADFFFRHLLDGDPASNTLSWRWVAGLHTKGKTYLARRDNIRDHTYGRFNPEGLSGVAVALEEPAPPAATPIAPVPTPDRRAATGLLLHGDDVAGVGLGIGVDISAVAGLIIDDGRSAMVQDWTAAALGDGVTEMGRRLGLSGSCLGMGDVLAWARAHGLTQVLVPEAPVGPVRTALGRLSVELGGAGVKLLPLRRPYDALCWPYAGKGFFAFKEKIPTLLTQVI</sequence>
<comment type="cofactor">
    <cofactor evidence="3">
        <name>FAD</name>
        <dbReference type="ChEBI" id="CHEBI:57692"/>
    </cofactor>
    <text evidence="3">Binds 1 FAD per subunit.</text>
</comment>
<dbReference type="InterPro" id="IPR005101">
    <property type="entry name" value="Cryptochr/Photolyase_FAD-bd"/>
</dbReference>
<accession>A0A2K9NKP0</accession>
<dbReference type="AlphaFoldDB" id="A0A2K9NKP0"/>
<proteinExistence type="predicted"/>
<reference evidence="5 6" key="1">
    <citation type="submission" date="2017-12" db="EMBL/GenBank/DDBJ databases">
        <title>Genomes of bacteria within cyanobacterial aggregates.</title>
        <authorList>
            <person name="Cai H."/>
        </authorList>
    </citation>
    <scope>NUCLEOTIDE SEQUENCE [LARGE SCALE GENOMIC DNA]</scope>
    <source>
        <strain evidence="5 6">TH16</strain>
        <plasmid evidence="5 6">unnamed1</plasmid>
    </source>
</reference>
<evidence type="ECO:0000313" key="5">
    <source>
        <dbReference type="EMBL" id="AUN33637.1"/>
    </source>
</evidence>
<dbReference type="PANTHER" id="PTHR11455">
    <property type="entry name" value="CRYPTOCHROME"/>
    <property type="match status" value="1"/>
</dbReference>
<dbReference type="GO" id="GO:0003904">
    <property type="term" value="F:deoxyribodipyrimidine photo-lyase activity"/>
    <property type="evidence" value="ECO:0007669"/>
    <property type="project" value="TreeGrafter"/>
</dbReference>
<evidence type="ECO:0000256" key="2">
    <source>
        <dbReference type="ARBA" id="ARBA00022827"/>
    </source>
</evidence>
<dbReference type="GO" id="GO:0003677">
    <property type="term" value="F:DNA binding"/>
    <property type="evidence" value="ECO:0007669"/>
    <property type="project" value="TreeGrafter"/>
</dbReference>
<dbReference type="Pfam" id="PF03441">
    <property type="entry name" value="FAD_binding_7"/>
    <property type="match status" value="1"/>
</dbReference>
<dbReference type="GO" id="GO:0071949">
    <property type="term" value="F:FAD binding"/>
    <property type="evidence" value="ECO:0007669"/>
    <property type="project" value="TreeGrafter"/>
</dbReference>
<dbReference type="RefSeq" id="WP_102115145.1">
    <property type="nucleotide sequence ID" value="NZ_BMGN01000019.1"/>
</dbReference>
<evidence type="ECO:0000313" key="6">
    <source>
        <dbReference type="Proteomes" id="UP000234752"/>
    </source>
</evidence>
<evidence type="ECO:0000256" key="1">
    <source>
        <dbReference type="ARBA" id="ARBA00022630"/>
    </source>
</evidence>
<keyword evidence="2 3" id="KW-0274">FAD</keyword>
<keyword evidence="1 3" id="KW-0285">Flavoprotein</keyword>
<dbReference type="EMBL" id="CP025613">
    <property type="protein sequence ID" value="AUN33637.1"/>
    <property type="molecule type" value="Genomic_DNA"/>
</dbReference>
<feature type="binding site" evidence="3">
    <location>
        <begin position="179"/>
        <end position="181"/>
    </location>
    <ligand>
        <name>FAD</name>
        <dbReference type="ChEBI" id="CHEBI:57692"/>
    </ligand>
</feature>
<organism evidence="5 6">
    <name type="scientific">Niveispirillum cyanobacteriorum</name>
    <dbReference type="NCBI Taxonomy" id="1612173"/>
    <lineage>
        <taxon>Bacteria</taxon>
        <taxon>Pseudomonadati</taxon>
        <taxon>Pseudomonadota</taxon>
        <taxon>Alphaproteobacteria</taxon>
        <taxon>Rhodospirillales</taxon>
        <taxon>Azospirillaceae</taxon>
        <taxon>Niveispirillum</taxon>
    </lineage>
</organism>
<dbReference type="Proteomes" id="UP000234752">
    <property type="component" value="Plasmid unnamed1"/>
</dbReference>
<feature type="binding site" evidence="3">
    <location>
        <position position="75"/>
    </location>
    <ligand>
        <name>FAD</name>
        <dbReference type="ChEBI" id="CHEBI:57692"/>
    </ligand>
</feature>